<keyword evidence="1" id="KW-0812">Transmembrane</keyword>
<feature type="transmembrane region" description="Helical" evidence="1">
    <location>
        <begin position="7"/>
        <end position="25"/>
    </location>
</feature>
<keyword evidence="1" id="KW-1133">Transmembrane helix</keyword>
<evidence type="ECO:0000256" key="1">
    <source>
        <dbReference type="SAM" id="Phobius"/>
    </source>
</evidence>
<dbReference type="Proteomes" id="UP000244908">
    <property type="component" value="Chromosome"/>
</dbReference>
<dbReference type="AlphaFoldDB" id="A0A2Y9U1R9"/>
<organism evidence="2 3">
    <name type="scientific">Limnobaculum parvum</name>
    <dbReference type="NCBI Taxonomy" id="2172103"/>
    <lineage>
        <taxon>Bacteria</taxon>
        <taxon>Pseudomonadati</taxon>
        <taxon>Pseudomonadota</taxon>
        <taxon>Gammaproteobacteria</taxon>
        <taxon>Enterobacterales</taxon>
        <taxon>Budviciaceae</taxon>
        <taxon>Limnobaculum</taxon>
    </lineage>
</organism>
<feature type="transmembrane region" description="Helical" evidence="1">
    <location>
        <begin position="31"/>
        <end position="48"/>
    </location>
</feature>
<keyword evidence="1" id="KW-0472">Membrane</keyword>
<dbReference type="EMBL" id="CP029185">
    <property type="protein sequence ID" value="AWH89917.1"/>
    <property type="molecule type" value="Genomic_DNA"/>
</dbReference>
<sequence>MRSVLSIDLISCAVISGILPLLFLPKLPSPLIWWSVAMIALLCAGCRGNNLKFLSITLLSFLWGTLYADEAYHQVNSYAGRTAQVQGQIVSAQINAKESQTVLLRVKQVDGQTLSWMEYFTLPLHFSMTDQIIAQQMAAGQQWQLNLLFRAVHSRLNQGDMTSNVGLLPFISRSLGRSSQQKSWMNL</sequence>
<gene>
    <name evidence="2" type="ORF">HYN51_16065</name>
</gene>
<evidence type="ECO:0000313" key="2">
    <source>
        <dbReference type="EMBL" id="AWH89917.1"/>
    </source>
</evidence>
<dbReference type="KEGG" id="lpv:HYN51_16065"/>
<reference evidence="2 3" key="1">
    <citation type="journal article" date="2019" name="Int. J. Syst. Evol. Microbiol.">
        <title>Limnobaculum parvum gen. nov., sp. nov., isolated from a freshwater lake.</title>
        <authorList>
            <person name="Baek C."/>
            <person name="Shin S.K."/>
            <person name="Yi H."/>
        </authorList>
    </citation>
    <scope>NUCLEOTIDE SEQUENCE [LARGE SCALE GENOMIC DNA]</scope>
    <source>
        <strain evidence="2 3">HYN0051</strain>
    </source>
</reference>
<accession>A0A2Y9U1R9</accession>
<proteinExistence type="predicted"/>
<name>A0A2Y9U1R9_9GAMM</name>
<protein>
    <submittedName>
        <fullName evidence="2">DUF4131 domain-containing protein</fullName>
    </submittedName>
</protein>
<keyword evidence="3" id="KW-1185">Reference proteome</keyword>
<evidence type="ECO:0000313" key="3">
    <source>
        <dbReference type="Proteomes" id="UP000244908"/>
    </source>
</evidence>